<dbReference type="Gene3D" id="3.30.1020.10">
    <property type="entry name" value="Antioxidant, Horf6, Chain A, domain2"/>
    <property type="match status" value="1"/>
</dbReference>
<dbReference type="Gene3D" id="3.40.30.10">
    <property type="entry name" value="Glutaredoxin"/>
    <property type="match status" value="1"/>
</dbReference>
<dbReference type="RefSeq" id="WP_377070450.1">
    <property type="nucleotide sequence ID" value="NZ_JBHMEC010000019.1"/>
</dbReference>
<evidence type="ECO:0000256" key="4">
    <source>
        <dbReference type="ARBA" id="ARBA00017462"/>
    </source>
</evidence>
<dbReference type="PROSITE" id="PS51352">
    <property type="entry name" value="THIOREDOXIN_2"/>
    <property type="match status" value="1"/>
</dbReference>
<dbReference type="Pfam" id="PF00578">
    <property type="entry name" value="AhpC-TSA"/>
    <property type="match status" value="1"/>
</dbReference>
<evidence type="ECO:0000256" key="3">
    <source>
        <dbReference type="ARBA" id="ARBA00013021"/>
    </source>
</evidence>
<dbReference type="InterPro" id="IPR024706">
    <property type="entry name" value="Peroxiredoxin_AhpC-typ"/>
</dbReference>
<keyword evidence="8" id="KW-0676">Redox-active center</keyword>
<evidence type="ECO:0000256" key="8">
    <source>
        <dbReference type="ARBA" id="ARBA00023284"/>
    </source>
</evidence>
<evidence type="ECO:0000313" key="13">
    <source>
        <dbReference type="Proteomes" id="UP001589670"/>
    </source>
</evidence>
<evidence type="ECO:0000256" key="1">
    <source>
        <dbReference type="ARBA" id="ARBA00009796"/>
    </source>
</evidence>
<dbReference type="SUPFAM" id="SSF52833">
    <property type="entry name" value="Thioredoxin-like"/>
    <property type="match status" value="1"/>
</dbReference>
<evidence type="ECO:0000256" key="7">
    <source>
        <dbReference type="ARBA" id="ARBA00023002"/>
    </source>
</evidence>
<reference evidence="12 13" key="1">
    <citation type="submission" date="2024-09" db="EMBL/GenBank/DDBJ databases">
        <authorList>
            <person name="Sun Q."/>
            <person name="Mori K."/>
        </authorList>
    </citation>
    <scope>NUCLEOTIDE SEQUENCE [LARGE SCALE GENOMIC DNA]</scope>
    <source>
        <strain evidence="12 13">CECT 9424</strain>
    </source>
</reference>
<evidence type="ECO:0000256" key="5">
    <source>
        <dbReference type="ARBA" id="ARBA00022559"/>
    </source>
</evidence>
<dbReference type="EMBL" id="JBHMEC010000019">
    <property type="protein sequence ID" value="MFB9150895.1"/>
    <property type="molecule type" value="Genomic_DNA"/>
</dbReference>
<dbReference type="PANTHER" id="PTHR10681">
    <property type="entry name" value="THIOREDOXIN PEROXIDASE"/>
    <property type="match status" value="1"/>
</dbReference>
<dbReference type="Proteomes" id="UP001589670">
    <property type="component" value="Unassembled WGS sequence"/>
</dbReference>
<comment type="catalytic activity">
    <reaction evidence="10">
        <text>a hydroperoxide + NADH + H(+) = an alcohol + NAD(+) + H2O</text>
        <dbReference type="Rhea" id="RHEA:62628"/>
        <dbReference type="ChEBI" id="CHEBI:15377"/>
        <dbReference type="ChEBI" id="CHEBI:15378"/>
        <dbReference type="ChEBI" id="CHEBI:30879"/>
        <dbReference type="ChEBI" id="CHEBI:35924"/>
        <dbReference type="ChEBI" id="CHEBI:57540"/>
        <dbReference type="ChEBI" id="CHEBI:57945"/>
        <dbReference type="EC" id="1.11.1.26"/>
    </reaction>
</comment>
<evidence type="ECO:0000256" key="9">
    <source>
        <dbReference type="ARBA" id="ARBA00032077"/>
    </source>
</evidence>
<gene>
    <name evidence="12" type="ORF">ACFFU4_14160</name>
</gene>
<accession>A0ABV5I2J2</accession>
<organism evidence="12 13">
    <name type="scientific">Roseovarius ramblicola</name>
    <dbReference type="NCBI Taxonomy" id="2022336"/>
    <lineage>
        <taxon>Bacteria</taxon>
        <taxon>Pseudomonadati</taxon>
        <taxon>Pseudomonadota</taxon>
        <taxon>Alphaproteobacteria</taxon>
        <taxon>Rhodobacterales</taxon>
        <taxon>Roseobacteraceae</taxon>
        <taxon>Roseovarius</taxon>
    </lineage>
</organism>
<protein>
    <recommendedName>
        <fullName evidence="4">Alkyl hydroperoxide reductase C</fullName>
        <ecNumber evidence="3">1.11.1.26</ecNumber>
    </recommendedName>
    <alternativeName>
        <fullName evidence="9">Peroxiredoxin</fullName>
    </alternativeName>
</protein>
<comment type="similarity">
    <text evidence="1">Belongs to the peroxiredoxin family. AhpC/Prx1 subfamily.</text>
</comment>
<keyword evidence="13" id="KW-1185">Reference proteome</keyword>
<name>A0ABV5I2J2_9RHOB</name>
<evidence type="ECO:0000256" key="6">
    <source>
        <dbReference type="ARBA" id="ARBA00022862"/>
    </source>
</evidence>
<dbReference type="Pfam" id="PF10417">
    <property type="entry name" value="1-cysPrx_C"/>
    <property type="match status" value="1"/>
</dbReference>
<dbReference type="InterPro" id="IPR019479">
    <property type="entry name" value="Peroxiredoxin_C"/>
</dbReference>
<dbReference type="PANTHER" id="PTHR10681:SF121">
    <property type="entry name" value="ALKYL HYDROPEROXIDE REDUCTASE C"/>
    <property type="match status" value="1"/>
</dbReference>
<sequence>MIKLPTALRKTVRWLPQIGDVFPDFNVETTEGDLNFWEWAEGSWIHLFSHPAANTPVCTTEMAAIAAMAQDWRQVNVKHLALSGSTLDEQRAWHGDIARLFGLEVDFPCAHDAGLHLSRLFGMMHDKEDGTRPIRKSFLIDPGMHVAMLFEYPLFVGRNIEELLRVVNALQMHASTGAATPADWHGGDMVIIPDNRSETEVIRQFGMGSEQLLPYLRVVG</sequence>
<dbReference type="InterPro" id="IPR050217">
    <property type="entry name" value="Peroxiredoxin"/>
</dbReference>
<keyword evidence="7" id="KW-0560">Oxidoreductase</keyword>
<evidence type="ECO:0000313" key="12">
    <source>
        <dbReference type="EMBL" id="MFB9150895.1"/>
    </source>
</evidence>
<proteinExistence type="inferred from homology"/>
<dbReference type="EC" id="1.11.1.26" evidence="3"/>
<evidence type="ECO:0000259" key="11">
    <source>
        <dbReference type="PROSITE" id="PS51352"/>
    </source>
</evidence>
<keyword evidence="5" id="KW-0575">Peroxidase</keyword>
<dbReference type="InterPro" id="IPR000866">
    <property type="entry name" value="AhpC/TSA"/>
</dbReference>
<evidence type="ECO:0000256" key="10">
    <source>
        <dbReference type="ARBA" id="ARBA00047572"/>
    </source>
</evidence>
<comment type="caution">
    <text evidence="12">The sequence shown here is derived from an EMBL/GenBank/DDBJ whole genome shotgun (WGS) entry which is preliminary data.</text>
</comment>
<dbReference type="PIRSF" id="PIRSF000239">
    <property type="entry name" value="AHPC"/>
    <property type="match status" value="1"/>
</dbReference>
<dbReference type="InterPro" id="IPR013766">
    <property type="entry name" value="Thioredoxin_domain"/>
</dbReference>
<evidence type="ECO:0000256" key="2">
    <source>
        <dbReference type="ARBA" id="ARBA00011654"/>
    </source>
</evidence>
<comment type="subunit">
    <text evidence="2">Homodimer; disulfide-linked, upon oxidation. 5 homodimers assemble to form a ring-like decamer.</text>
</comment>
<dbReference type="InterPro" id="IPR036249">
    <property type="entry name" value="Thioredoxin-like_sf"/>
</dbReference>
<keyword evidence="6" id="KW-0049">Antioxidant</keyword>
<feature type="domain" description="Thioredoxin" evidence="11">
    <location>
        <begin position="16"/>
        <end position="172"/>
    </location>
</feature>